<dbReference type="PANTHER" id="PTHR30537:SF5">
    <property type="entry name" value="HTH-TYPE TRANSCRIPTIONAL ACTIVATOR TTDR-RELATED"/>
    <property type="match status" value="1"/>
</dbReference>
<comment type="similarity">
    <text evidence="1">Belongs to the LysR transcriptional regulatory family.</text>
</comment>
<sequence length="313" mass="34123">MNRATDRFEGLTVFLTVARHLSFRAAAAELGVTTGAVSQAIRALERRVGLPLFSRTTRRVGLTEAGERLHERLAPAAGEISAALEALDELRGQPAGLLRLTVPRTAVPFVIEPVLPRFRRAYPDVAVEISVDDALVDLAESGFDAGVRLGEDLAQDMTAVRLTPDLRWLVVGAPSYFAAHGRPEEPEDLLAHTCIRYRFQSSALYRWEFVRDHREITVHAPGTLTVNDANLAVSLARDGLGLAYMFDLAVAEDLASGALATALERHAPTGPGFFLYFPARAQTQAKLRAFIDTALAVLMPEGRRKVDETRAAS</sequence>
<evidence type="ECO:0000256" key="3">
    <source>
        <dbReference type="ARBA" id="ARBA00023125"/>
    </source>
</evidence>
<proteinExistence type="inferred from homology"/>
<organism evidence="6 7">
    <name type="scientific">Sorangium atrum</name>
    <dbReference type="NCBI Taxonomy" id="2995308"/>
    <lineage>
        <taxon>Bacteria</taxon>
        <taxon>Pseudomonadati</taxon>
        <taxon>Myxococcota</taxon>
        <taxon>Polyangia</taxon>
        <taxon>Polyangiales</taxon>
        <taxon>Polyangiaceae</taxon>
        <taxon>Sorangium</taxon>
    </lineage>
</organism>
<evidence type="ECO:0000313" key="6">
    <source>
        <dbReference type="EMBL" id="MDC0677840.1"/>
    </source>
</evidence>
<gene>
    <name evidence="6" type="ORF">POL72_08870</name>
</gene>
<feature type="domain" description="HTH lysR-type" evidence="5">
    <location>
        <begin position="6"/>
        <end position="63"/>
    </location>
</feature>
<dbReference type="Gene3D" id="1.10.10.10">
    <property type="entry name" value="Winged helix-like DNA-binding domain superfamily/Winged helix DNA-binding domain"/>
    <property type="match status" value="1"/>
</dbReference>
<comment type="caution">
    <text evidence="6">The sequence shown here is derived from an EMBL/GenBank/DDBJ whole genome shotgun (WGS) entry which is preliminary data.</text>
</comment>
<keyword evidence="7" id="KW-1185">Reference proteome</keyword>
<dbReference type="InterPro" id="IPR000847">
    <property type="entry name" value="LysR_HTH_N"/>
</dbReference>
<protein>
    <submittedName>
        <fullName evidence="6">LysR substrate-binding domain-containing protein</fullName>
    </submittedName>
</protein>
<dbReference type="EMBL" id="JAQNDK010000001">
    <property type="protein sequence ID" value="MDC0677840.1"/>
    <property type="molecule type" value="Genomic_DNA"/>
</dbReference>
<dbReference type="SUPFAM" id="SSF46785">
    <property type="entry name" value="Winged helix' DNA-binding domain"/>
    <property type="match status" value="1"/>
</dbReference>
<evidence type="ECO:0000259" key="5">
    <source>
        <dbReference type="PROSITE" id="PS50931"/>
    </source>
</evidence>
<dbReference type="RefSeq" id="WP_272094590.1">
    <property type="nucleotide sequence ID" value="NZ_JAQNDK010000001.1"/>
</dbReference>
<name>A0ABT5BUL6_9BACT</name>
<dbReference type="PRINTS" id="PR00039">
    <property type="entry name" value="HTHLYSR"/>
</dbReference>
<dbReference type="PROSITE" id="PS50931">
    <property type="entry name" value="HTH_LYSR"/>
    <property type="match status" value="1"/>
</dbReference>
<evidence type="ECO:0000256" key="2">
    <source>
        <dbReference type="ARBA" id="ARBA00023015"/>
    </source>
</evidence>
<evidence type="ECO:0000256" key="1">
    <source>
        <dbReference type="ARBA" id="ARBA00009437"/>
    </source>
</evidence>
<reference evidence="6 7" key="1">
    <citation type="submission" date="2023-01" db="EMBL/GenBank/DDBJ databases">
        <title>Minimal conservation of predation-associated metabolite biosynthetic gene clusters underscores biosynthetic potential of Myxococcota including descriptions for ten novel species: Archangium lansinium sp. nov., Myxococcus landrumus sp. nov., Nannocystis bai.</title>
        <authorList>
            <person name="Ahearne A."/>
            <person name="Stevens C."/>
            <person name="Dowd S."/>
        </authorList>
    </citation>
    <scope>NUCLEOTIDE SEQUENCE [LARGE SCALE GENOMIC DNA]</scope>
    <source>
        <strain evidence="6 7">WIWO2</strain>
    </source>
</reference>
<keyword evidence="2" id="KW-0805">Transcription regulation</keyword>
<keyword evidence="3" id="KW-0238">DNA-binding</keyword>
<keyword evidence="4" id="KW-0804">Transcription</keyword>
<dbReference type="InterPro" id="IPR005119">
    <property type="entry name" value="LysR_subst-bd"/>
</dbReference>
<evidence type="ECO:0000313" key="7">
    <source>
        <dbReference type="Proteomes" id="UP001217485"/>
    </source>
</evidence>
<dbReference type="Pfam" id="PF03466">
    <property type="entry name" value="LysR_substrate"/>
    <property type="match status" value="1"/>
</dbReference>
<dbReference type="CDD" id="cd08474">
    <property type="entry name" value="PBP2_CrgA_like_5"/>
    <property type="match status" value="1"/>
</dbReference>
<dbReference type="InterPro" id="IPR036388">
    <property type="entry name" value="WH-like_DNA-bd_sf"/>
</dbReference>
<dbReference type="Pfam" id="PF00126">
    <property type="entry name" value="HTH_1"/>
    <property type="match status" value="1"/>
</dbReference>
<dbReference type="InterPro" id="IPR036390">
    <property type="entry name" value="WH_DNA-bd_sf"/>
</dbReference>
<dbReference type="InterPro" id="IPR058163">
    <property type="entry name" value="LysR-type_TF_proteobact-type"/>
</dbReference>
<accession>A0ABT5BUL6</accession>
<dbReference type="Gene3D" id="3.40.190.290">
    <property type="match status" value="1"/>
</dbReference>
<dbReference type="SUPFAM" id="SSF53850">
    <property type="entry name" value="Periplasmic binding protein-like II"/>
    <property type="match status" value="1"/>
</dbReference>
<dbReference type="Proteomes" id="UP001217485">
    <property type="component" value="Unassembled WGS sequence"/>
</dbReference>
<dbReference type="PANTHER" id="PTHR30537">
    <property type="entry name" value="HTH-TYPE TRANSCRIPTIONAL REGULATOR"/>
    <property type="match status" value="1"/>
</dbReference>
<evidence type="ECO:0000256" key="4">
    <source>
        <dbReference type="ARBA" id="ARBA00023163"/>
    </source>
</evidence>